<evidence type="ECO:0000256" key="7">
    <source>
        <dbReference type="ARBA" id="ARBA00023136"/>
    </source>
</evidence>
<dbReference type="Pfam" id="PF08392">
    <property type="entry name" value="FAE1_CUT1_RppA"/>
    <property type="match status" value="1"/>
</dbReference>
<organism evidence="14 15">
    <name type="scientific">Cuscuta australis</name>
    <dbReference type="NCBI Taxonomy" id="267555"/>
    <lineage>
        <taxon>Eukaryota</taxon>
        <taxon>Viridiplantae</taxon>
        <taxon>Streptophyta</taxon>
        <taxon>Embryophyta</taxon>
        <taxon>Tracheophyta</taxon>
        <taxon>Spermatophyta</taxon>
        <taxon>Magnoliopsida</taxon>
        <taxon>eudicotyledons</taxon>
        <taxon>Gunneridae</taxon>
        <taxon>Pentapetalae</taxon>
        <taxon>asterids</taxon>
        <taxon>lamiids</taxon>
        <taxon>Solanales</taxon>
        <taxon>Convolvulaceae</taxon>
        <taxon>Cuscuteae</taxon>
        <taxon>Cuscuta</taxon>
        <taxon>Cuscuta subgen. Grammica</taxon>
        <taxon>Cuscuta sect. Cleistogrammica</taxon>
    </lineage>
</organism>
<dbReference type="EC" id="2.3.1.-" evidence="10"/>
<evidence type="ECO:0000259" key="12">
    <source>
        <dbReference type="Pfam" id="PF08392"/>
    </source>
</evidence>
<keyword evidence="7 11" id="KW-0472">Membrane</keyword>
<proteinExistence type="inferred from homology"/>
<evidence type="ECO:0000313" key="14">
    <source>
        <dbReference type="EMBL" id="RAL38400.1"/>
    </source>
</evidence>
<evidence type="ECO:0000256" key="8">
    <source>
        <dbReference type="ARBA" id="ARBA00023315"/>
    </source>
</evidence>
<comment type="pathway">
    <text evidence="2 10">Lipid metabolism; fatty acid biosynthesis.</text>
</comment>
<dbReference type="Proteomes" id="UP000249390">
    <property type="component" value="Unassembled WGS sequence"/>
</dbReference>
<evidence type="ECO:0000256" key="10">
    <source>
        <dbReference type="PIRNR" id="PIRNR036417"/>
    </source>
</evidence>
<dbReference type="InterPro" id="IPR016039">
    <property type="entry name" value="Thiolase-like"/>
</dbReference>
<evidence type="ECO:0000256" key="5">
    <source>
        <dbReference type="ARBA" id="ARBA00022692"/>
    </source>
</evidence>
<evidence type="ECO:0000256" key="11">
    <source>
        <dbReference type="SAM" id="Phobius"/>
    </source>
</evidence>
<dbReference type="Pfam" id="PF08541">
    <property type="entry name" value="ACP_syn_III_C"/>
    <property type="match status" value="1"/>
</dbReference>
<protein>
    <recommendedName>
        <fullName evidence="10">3-ketoacyl-CoA synthase</fullName>
        <ecNumber evidence="10">2.3.1.-</ecNumber>
    </recommendedName>
</protein>
<dbReference type="PANTHER" id="PTHR31561">
    <property type="entry name" value="3-KETOACYL-COA SYNTHASE"/>
    <property type="match status" value="1"/>
</dbReference>
<dbReference type="GO" id="GO:0016020">
    <property type="term" value="C:membrane"/>
    <property type="evidence" value="ECO:0007669"/>
    <property type="project" value="UniProtKB-SubCell"/>
</dbReference>
<evidence type="ECO:0000256" key="4">
    <source>
        <dbReference type="ARBA" id="ARBA00022679"/>
    </source>
</evidence>
<dbReference type="InterPro" id="IPR013747">
    <property type="entry name" value="ACP_syn_III_C"/>
</dbReference>
<keyword evidence="15" id="KW-1185">Reference proteome</keyword>
<dbReference type="AlphaFoldDB" id="A0A328D0B6"/>
<comment type="similarity">
    <text evidence="3 10">Belongs to the thiolase-like superfamily. Chalcone/stilbene synthases family.</text>
</comment>
<dbReference type="UniPathway" id="UPA00094"/>
<comment type="subcellular location">
    <subcellularLocation>
        <location evidence="1">Membrane</location>
    </subcellularLocation>
</comment>
<evidence type="ECO:0000256" key="9">
    <source>
        <dbReference type="ARBA" id="ARBA00047375"/>
    </source>
</evidence>
<feature type="domain" description="Beta-ketoacyl-[acyl-carrier-protein] synthase III C-terminal" evidence="13">
    <location>
        <begin position="388"/>
        <end position="468"/>
    </location>
</feature>
<dbReference type="FunFam" id="3.40.47.10:FF:000028">
    <property type="entry name" value="3-ketoacyl-CoA synthase"/>
    <property type="match status" value="1"/>
</dbReference>
<reference evidence="14 15" key="1">
    <citation type="submission" date="2018-06" db="EMBL/GenBank/DDBJ databases">
        <title>The Genome of Cuscuta australis (Dodder) Provides Insight into the Evolution of Plant Parasitism.</title>
        <authorList>
            <person name="Liu H."/>
        </authorList>
    </citation>
    <scope>NUCLEOTIDE SEQUENCE [LARGE SCALE GENOMIC DNA]</scope>
    <source>
        <strain evidence="15">cv. Yunnan</strain>
        <tissue evidence="14">Vines</tissue>
    </source>
</reference>
<dbReference type="GO" id="GO:0009922">
    <property type="term" value="F:fatty acid elongase activity"/>
    <property type="evidence" value="ECO:0007669"/>
    <property type="project" value="UniProtKB-EC"/>
</dbReference>
<feature type="domain" description="FAE" evidence="12">
    <location>
        <begin position="79"/>
        <end position="367"/>
    </location>
</feature>
<gene>
    <name evidence="14" type="ORF">DM860_002378</name>
</gene>
<evidence type="ECO:0000256" key="1">
    <source>
        <dbReference type="ARBA" id="ARBA00004370"/>
    </source>
</evidence>
<evidence type="ECO:0000256" key="3">
    <source>
        <dbReference type="ARBA" id="ARBA00005531"/>
    </source>
</evidence>
<evidence type="ECO:0000313" key="15">
    <source>
        <dbReference type="Proteomes" id="UP000249390"/>
    </source>
</evidence>
<keyword evidence="5 11" id="KW-0812">Transmembrane</keyword>
<evidence type="ECO:0000256" key="6">
    <source>
        <dbReference type="ARBA" id="ARBA00022989"/>
    </source>
</evidence>
<dbReference type="EMBL" id="NQVE01000209">
    <property type="protein sequence ID" value="RAL38400.1"/>
    <property type="molecule type" value="Genomic_DNA"/>
</dbReference>
<comment type="caution">
    <text evidence="14">The sequence shown here is derived from an EMBL/GenBank/DDBJ whole genome shotgun (WGS) entry which is preliminary data.</text>
</comment>
<sequence length="493" mass="54802">MGDHKRMPSLELMKKFLISLRQKHTKPGYHFLAYLLLLALPFLGTLTSHCSALNLQDMVLNLKHVIASSCLALLLGMLYFLSRPRDVFLMDFACYKPPPALMCPTERYLERSRQANIFTEENLVFQKKILERSGLGQKTYFPESILSVPSTACLDVAKKEAAVVIFGCVDELLGKTGVGGEEIGIVIVNCSLFNSTPSFSAMLVNHYKLKSSVKSFNLGGMGCSAGLISIDLAKHLLQATPNTCALVVSLEVQTLNCYLGNDRAMLMSNCIFRHGGAAVLLSNRPSDLRRSKYQLLRTVRSNKGADDNSYSCVFLREDDKGVVGVALSKDLMGVAGEALKVNITTLGPLVLPISEQVMFFLTLVARKIFTSFGVKIKSYIPDFKKAFEHFCIHAGGKAVLDAIEKNLELGEWQMEPSRMTLYRFGNTSSSSLWYELGYTEGKGRIRKGDRIWQIAFGSGFKCNSAVWRALKNIDSGMEKNPWMDEIHQFPVPL</sequence>
<dbReference type="Gene3D" id="3.40.47.10">
    <property type="match status" value="1"/>
</dbReference>
<comment type="catalytic activity">
    <reaction evidence="9">
        <text>a very-long-chain acyl-CoA + malonyl-CoA + H(+) = a very-long-chain 3-oxoacyl-CoA + CO2 + CoA</text>
        <dbReference type="Rhea" id="RHEA:32727"/>
        <dbReference type="ChEBI" id="CHEBI:15378"/>
        <dbReference type="ChEBI" id="CHEBI:16526"/>
        <dbReference type="ChEBI" id="CHEBI:57287"/>
        <dbReference type="ChEBI" id="CHEBI:57384"/>
        <dbReference type="ChEBI" id="CHEBI:90725"/>
        <dbReference type="ChEBI" id="CHEBI:90736"/>
        <dbReference type="EC" id="2.3.1.199"/>
    </reaction>
</comment>
<name>A0A328D0B6_9ASTE</name>
<keyword evidence="6 11" id="KW-1133">Transmembrane helix</keyword>
<accession>A0A328D0B6</accession>
<dbReference type="CDD" id="cd00831">
    <property type="entry name" value="CHS_like"/>
    <property type="match status" value="1"/>
</dbReference>
<dbReference type="GO" id="GO:0006633">
    <property type="term" value="P:fatty acid biosynthetic process"/>
    <property type="evidence" value="ECO:0007669"/>
    <property type="project" value="UniProtKB-UniPathway"/>
</dbReference>
<dbReference type="SUPFAM" id="SSF53901">
    <property type="entry name" value="Thiolase-like"/>
    <property type="match status" value="2"/>
</dbReference>
<dbReference type="PIRSF" id="PIRSF036417">
    <property type="entry name" value="3-ktacl-CoA_syn"/>
    <property type="match status" value="1"/>
</dbReference>
<dbReference type="InterPro" id="IPR013601">
    <property type="entry name" value="FAE1_typ3_polyketide_synth"/>
</dbReference>
<keyword evidence="8 10" id="KW-0012">Acyltransferase</keyword>
<dbReference type="InterPro" id="IPR012392">
    <property type="entry name" value="3-ktacl-CoA_syn"/>
</dbReference>
<evidence type="ECO:0000259" key="13">
    <source>
        <dbReference type="Pfam" id="PF08541"/>
    </source>
</evidence>
<feature type="transmembrane region" description="Helical" evidence="11">
    <location>
        <begin position="62"/>
        <end position="81"/>
    </location>
</feature>
<keyword evidence="4 10" id="KW-0808">Transferase</keyword>
<evidence type="ECO:0000256" key="2">
    <source>
        <dbReference type="ARBA" id="ARBA00005194"/>
    </source>
</evidence>